<dbReference type="EMBL" id="AP027925">
    <property type="protein sequence ID" value="BED92936.1"/>
    <property type="molecule type" value="Genomic_DNA"/>
</dbReference>
<dbReference type="FunFam" id="3.30.1370.10:FF:000001">
    <property type="entry name" value="Polyribonucleotide nucleotidyltransferase"/>
    <property type="match status" value="1"/>
</dbReference>
<dbReference type="GO" id="GO:0003723">
    <property type="term" value="F:RNA binding"/>
    <property type="evidence" value="ECO:0007669"/>
    <property type="project" value="UniProtKB-UniRule"/>
</dbReference>
<evidence type="ECO:0000256" key="6">
    <source>
        <dbReference type="ARBA" id="ARBA00022842"/>
    </source>
</evidence>
<dbReference type="CDD" id="cd04472">
    <property type="entry name" value="S1_PNPase"/>
    <property type="match status" value="1"/>
</dbReference>
<keyword evidence="4 8" id="KW-0548">Nucleotidyltransferase</keyword>
<dbReference type="PROSITE" id="PS50084">
    <property type="entry name" value="KH_TYPE_1"/>
    <property type="match status" value="1"/>
</dbReference>
<dbReference type="GO" id="GO:0006396">
    <property type="term" value="P:RNA processing"/>
    <property type="evidence" value="ECO:0007669"/>
    <property type="project" value="InterPro"/>
</dbReference>
<keyword evidence="6 8" id="KW-0460">Magnesium</keyword>
<feature type="binding site" evidence="8">
    <location>
        <position position="487"/>
    </location>
    <ligand>
        <name>Mg(2+)</name>
        <dbReference type="ChEBI" id="CHEBI:18420"/>
    </ligand>
</feature>
<keyword evidence="2 8" id="KW-0963">Cytoplasm</keyword>
<dbReference type="Pfam" id="PF03726">
    <property type="entry name" value="PNPase"/>
    <property type="match status" value="1"/>
</dbReference>
<dbReference type="FunFam" id="2.40.50.140:FF:000189">
    <property type="entry name" value="Polyribonucleotide nucleotidyltransferase, putative"/>
    <property type="match status" value="1"/>
</dbReference>
<dbReference type="NCBIfam" id="TIGR03591">
    <property type="entry name" value="polynuc_phos"/>
    <property type="match status" value="1"/>
</dbReference>
<dbReference type="Proteomes" id="UP001335720">
    <property type="component" value="Chromosome"/>
</dbReference>
<dbReference type="FunFam" id="3.30.230.70:FF:000002">
    <property type="entry name" value="Polyribonucleotide nucleotidyltransferase"/>
    <property type="match status" value="1"/>
</dbReference>
<keyword evidence="7 8" id="KW-0694">RNA-binding</keyword>
<dbReference type="GO" id="GO:0004654">
    <property type="term" value="F:polyribonucleotide nucleotidyltransferase activity"/>
    <property type="evidence" value="ECO:0007669"/>
    <property type="project" value="UniProtKB-UniRule"/>
</dbReference>
<dbReference type="InterPro" id="IPR027408">
    <property type="entry name" value="PNPase/RNase_PH_dom_sf"/>
</dbReference>
<dbReference type="FunFam" id="3.30.230.70:FF:000001">
    <property type="entry name" value="Polyribonucleotide nucleotidyltransferase"/>
    <property type="match status" value="1"/>
</dbReference>
<dbReference type="CDD" id="cd11363">
    <property type="entry name" value="RNase_PH_PNPase_1"/>
    <property type="match status" value="1"/>
</dbReference>
<dbReference type="SUPFAM" id="SSF54791">
    <property type="entry name" value="Eukaryotic type KH-domain (KH-domain type I)"/>
    <property type="match status" value="1"/>
</dbReference>
<dbReference type="InterPro" id="IPR004087">
    <property type="entry name" value="KH_dom"/>
</dbReference>
<dbReference type="PANTHER" id="PTHR11252">
    <property type="entry name" value="POLYRIBONUCLEOTIDE NUCLEOTIDYLTRANSFERASE"/>
    <property type="match status" value="1"/>
</dbReference>
<evidence type="ECO:0000259" key="9">
    <source>
        <dbReference type="PROSITE" id="PS50126"/>
    </source>
</evidence>
<dbReference type="SUPFAM" id="SSF46915">
    <property type="entry name" value="Polynucleotide phosphorylase/guanosine pentaphosphate synthase (PNPase/GPSI), domain 3"/>
    <property type="match status" value="1"/>
</dbReference>
<comment type="similarity">
    <text evidence="1 8">Belongs to the polyribonucleotide nucleotidyltransferase family.</text>
</comment>
<dbReference type="InterPro" id="IPR003029">
    <property type="entry name" value="S1_domain"/>
</dbReference>
<dbReference type="InterPro" id="IPR036456">
    <property type="entry name" value="PNPase_PH_RNA-bd_sf"/>
</dbReference>
<dbReference type="GO" id="GO:0005829">
    <property type="term" value="C:cytosol"/>
    <property type="evidence" value="ECO:0007669"/>
    <property type="project" value="UniProtKB-ARBA"/>
</dbReference>
<dbReference type="Gene3D" id="2.40.50.140">
    <property type="entry name" value="Nucleic acid-binding proteins"/>
    <property type="match status" value="1"/>
</dbReference>
<dbReference type="InterPro" id="IPR012162">
    <property type="entry name" value="PNPase"/>
</dbReference>
<dbReference type="GO" id="GO:0000175">
    <property type="term" value="F:3'-5'-RNA exonuclease activity"/>
    <property type="evidence" value="ECO:0007669"/>
    <property type="project" value="TreeGrafter"/>
</dbReference>
<feature type="binding site" evidence="8">
    <location>
        <position position="493"/>
    </location>
    <ligand>
        <name>Mg(2+)</name>
        <dbReference type="ChEBI" id="CHEBI:18420"/>
    </ligand>
</feature>
<dbReference type="InterPro" id="IPR036345">
    <property type="entry name" value="ExoRNase_PH_dom2_sf"/>
</dbReference>
<dbReference type="Pfam" id="PF00575">
    <property type="entry name" value="S1"/>
    <property type="match status" value="1"/>
</dbReference>
<organism evidence="10">
    <name type="scientific">Candidatus Paraimprobicoccus trichonymphae</name>
    <dbReference type="NCBI Taxonomy" id="3033793"/>
    <lineage>
        <taxon>Bacteria</taxon>
        <taxon>Bacillati</taxon>
        <taxon>Bacillota</taxon>
        <taxon>Clostridia</taxon>
        <taxon>Candidatus Paraimprobicoccus</taxon>
    </lineage>
</organism>
<dbReference type="InterPro" id="IPR020568">
    <property type="entry name" value="Ribosomal_Su5_D2-typ_SF"/>
</dbReference>
<dbReference type="Gene3D" id="3.30.1370.10">
    <property type="entry name" value="K Homology domain, type 1"/>
    <property type="match status" value="1"/>
</dbReference>
<feature type="domain" description="S1 motif" evidence="9">
    <location>
        <begin position="624"/>
        <end position="693"/>
    </location>
</feature>
<dbReference type="SMART" id="SM00322">
    <property type="entry name" value="KH"/>
    <property type="match status" value="1"/>
</dbReference>
<dbReference type="GO" id="GO:0000287">
    <property type="term" value="F:magnesium ion binding"/>
    <property type="evidence" value="ECO:0007669"/>
    <property type="project" value="UniProtKB-UniRule"/>
</dbReference>
<dbReference type="Pfam" id="PF00013">
    <property type="entry name" value="KH_1"/>
    <property type="match status" value="1"/>
</dbReference>
<dbReference type="SMART" id="SM00316">
    <property type="entry name" value="S1"/>
    <property type="match status" value="1"/>
</dbReference>
<dbReference type="SUPFAM" id="SSF54211">
    <property type="entry name" value="Ribosomal protein S5 domain 2-like"/>
    <property type="match status" value="2"/>
</dbReference>
<evidence type="ECO:0000313" key="10">
    <source>
        <dbReference type="EMBL" id="BED92936.1"/>
    </source>
</evidence>
<dbReference type="Pfam" id="PF03725">
    <property type="entry name" value="RNase_PH_C"/>
    <property type="match status" value="1"/>
</dbReference>
<keyword evidence="3 8" id="KW-0808">Transferase</keyword>
<dbReference type="AlphaFoldDB" id="A0AA48KWF0"/>
<comment type="catalytic activity">
    <reaction evidence="8">
        <text>RNA(n+1) + phosphate = RNA(n) + a ribonucleoside 5'-diphosphate</text>
        <dbReference type="Rhea" id="RHEA:22096"/>
        <dbReference type="Rhea" id="RHEA-COMP:14527"/>
        <dbReference type="Rhea" id="RHEA-COMP:17342"/>
        <dbReference type="ChEBI" id="CHEBI:43474"/>
        <dbReference type="ChEBI" id="CHEBI:57930"/>
        <dbReference type="ChEBI" id="CHEBI:140395"/>
        <dbReference type="EC" id="2.7.7.8"/>
    </reaction>
</comment>
<evidence type="ECO:0000256" key="4">
    <source>
        <dbReference type="ARBA" id="ARBA00022695"/>
    </source>
</evidence>
<dbReference type="InterPro" id="IPR015848">
    <property type="entry name" value="PNPase_PH_RNA-bd_bac/org-type"/>
</dbReference>
<comment type="function">
    <text evidence="8">Involved in mRNA degradation. Catalyzes the phosphorolysis of single-stranded polyribonucleotides processively in the 3'- to 5'-direction.</text>
</comment>
<dbReference type="NCBIfam" id="NF008805">
    <property type="entry name" value="PRK11824.1"/>
    <property type="match status" value="1"/>
</dbReference>
<gene>
    <name evidence="8" type="primary">pnp</name>
    <name evidence="10" type="ORF">RsTaC01_0859</name>
</gene>
<dbReference type="InterPro" id="IPR001247">
    <property type="entry name" value="ExoRNase_PH_dom1"/>
</dbReference>
<evidence type="ECO:0000256" key="7">
    <source>
        <dbReference type="ARBA" id="ARBA00022884"/>
    </source>
</evidence>
<dbReference type="EC" id="2.7.7.8" evidence="8"/>
<protein>
    <recommendedName>
        <fullName evidence="8">Polyribonucleotide nucleotidyltransferase</fullName>
        <ecNumber evidence="8">2.7.7.8</ecNumber>
    </recommendedName>
    <alternativeName>
        <fullName evidence="8">Polynucleotide phosphorylase</fullName>
        <shortName evidence="8">PNPase</shortName>
    </alternativeName>
</protein>
<dbReference type="Gene3D" id="3.30.230.70">
    <property type="entry name" value="GHMP Kinase, N-terminal domain"/>
    <property type="match status" value="2"/>
</dbReference>
<evidence type="ECO:0000256" key="2">
    <source>
        <dbReference type="ARBA" id="ARBA00022490"/>
    </source>
</evidence>
<keyword evidence="5 8" id="KW-0479">Metal-binding</keyword>
<dbReference type="Pfam" id="PF01138">
    <property type="entry name" value="RNase_PH"/>
    <property type="match status" value="2"/>
</dbReference>
<dbReference type="InterPro" id="IPR012340">
    <property type="entry name" value="NA-bd_OB-fold"/>
</dbReference>
<dbReference type="PROSITE" id="PS50126">
    <property type="entry name" value="S1"/>
    <property type="match status" value="1"/>
</dbReference>
<dbReference type="GO" id="GO:0006402">
    <property type="term" value="P:mRNA catabolic process"/>
    <property type="evidence" value="ECO:0007669"/>
    <property type="project" value="UniProtKB-UniRule"/>
</dbReference>
<proteinExistence type="inferred from homology"/>
<comment type="cofactor">
    <cofactor evidence="8">
        <name>Mg(2+)</name>
        <dbReference type="ChEBI" id="CHEBI:18420"/>
    </cofactor>
</comment>
<dbReference type="KEGG" id="ptrh:RsTaC01_0859"/>
<evidence type="ECO:0000256" key="8">
    <source>
        <dbReference type="HAMAP-Rule" id="MF_01595"/>
    </source>
</evidence>
<evidence type="ECO:0000256" key="3">
    <source>
        <dbReference type="ARBA" id="ARBA00022679"/>
    </source>
</evidence>
<dbReference type="CDD" id="cd02393">
    <property type="entry name" value="KH-I_PNPase"/>
    <property type="match status" value="1"/>
</dbReference>
<dbReference type="InterPro" id="IPR036612">
    <property type="entry name" value="KH_dom_type_1_sf"/>
</dbReference>
<dbReference type="HAMAP" id="MF_01595">
    <property type="entry name" value="PNPase"/>
    <property type="match status" value="1"/>
</dbReference>
<evidence type="ECO:0000256" key="1">
    <source>
        <dbReference type="ARBA" id="ARBA00007404"/>
    </source>
</evidence>
<dbReference type="PIRSF" id="PIRSF005499">
    <property type="entry name" value="PNPase"/>
    <property type="match status" value="1"/>
</dbReference>
<dbReference type="CDD" id="cd11364">
    <property type="entry name" value="RNase_PH_PNPase_2"/>
    <property type="match status" value="1"/>
</dbReference>
<evidence type="ECO:0000256" key="5">
    <source>
        <dbReference type="ARBA" id="ARBA00022723"/>
    </source>
</evidence>
<dbReference type="SUPFAM" id="SSF55666">
    <property type="entry name" value="Ribonuclease PH domain 2-like"/>
    <property type="match status" value="2"/>
</dbReference>
<dbReference type="InterPro" id="IPR015847">
    <property type="entry name" value="ExoRNase_PH_dom2"/>
</dbReference>
<accession>A0AA48KWF0</accession>
<dbReference type="SUPFAM" id="SSF50249">
    <property type="entry name" value="Nucleic acid-binding proteins"/>
    <property type="match status" value="1"/>
</dbReference>
<reference evidence="10" key="1">
    <citation type="journal article" date="2023" name="ISME J.">
        <title>Emergence of putative energy parasites within Clostridia revealed by genome analysis of a novel endosymbiotic clade.</title>
        <authorList>
            <person name="Takahashi K."/>
            <person name="Kuwahara H."/>
            <person name="Horikawa Y."/>
            <person name="Izawa K."/>
            <person name="Kato D."/>
            <person name="Inagaki T."/>
            <person name="Yuki M."/>
            <person name="Ohkuma M."/>
            <person name="Hongoh Y."/>
        </authorList>
    </citation>
    <scope>NUCLEOTIDE SEQUENCE</scope>
    <source>
        <strain evidence="10">RsTa-C01</strain>
    </source>
</reference>
<dbReference type="PANTHER" id="PTHR11252:SF0">
    <property type="entry name" value="POLYRIBONUCLEOTIDE NUCLEOTIDYLTRANSFERASE 1, MITOCHONDRIAL"/>
    <property type="match status" value="1"/>
</dbReference>
<dbReference type="InterPro" id="IPR004088">
    <property type="entry name" value="KH_dom_type_1"/>
</dbReference>
<name>A0AA48KWF0_9FIRM</name>
<comment type="subcellular location">
    <subcellularLocation>
        <location evidence="8">Cytoplasm</location>
    </subcellularLocation>
</comment>
<sequence length="694" mass="77655">MLFENYKKFETELACRKLTVETGKFAPLCNGSCLIRYGDTILNIAVTASEKPRENIGFFPLSVDFEEKLYSVGKIPGSFSRREGKPSEKAVLASRLIDRPIRPLFPKNLRNDVAVNCTVLSVDEDCSPEITAMIGVSIALSISDVPWDGPISGVSVGYVNNKIIINPDNKQNEDSDLFLTVASNSEKVLMIEAGANIISNEIMYESILKAHETNVKIIDFINRIQKEIGKEKFKYISSELNKEVYEKIKEFSIKKLEKALFSNSKQEKKLFLKEIYEKTHEKFNDLCLENVLEVDNCLYEIQKKIVRNLILKEQKRIDKRKLNEIRELYSEVNLLPRAHGSSLFVRGQTQVLTAVTLGALSEQQTLDGIDLEVAKRYMHHYNFPAYSVGETRPSRPPSRREIGHGALAERALTPVLPSEVDFPYSIRLVSEVLSSNGSTSQASVCASSLALMDAGVPIKSAVAGISCGLVTEGEKYITFVDIQGLEDFFGDMDFKVAGTKDGITAIQMDLKIKGLKPEIIKEALDKTYKARVYILDNIMSKCIKKPREKLSEHAPKVLYTKISVDKIREVIGTGGKIVQKLCTDFDVKIDINDDGKIFVLGTDIKKCQKVIDFINNIEKDPEIGTLYKGKVTKITDFGAFIEILPGKEGMCHISEISYNRVSKITNAVKVGDEVLARVIDFDSVKNRISLSLKI</sequence>